<dbReference type="SUPFAM" id="SSF55486">
    <property type="entry name" value="Metalloproteases ('zincins'), catalytic domain"/>
    <property type="match status" value="1"/>
</dbReference>
<dbReference type="PANTHER" id="PTHR38478">
    <property type="entry name" value="PEPTIDASE M1A AND M12B"/>
    <property type="match status" value="1"/>
</dbReference>
<dbReference type="RefSeq" id="WP_377964448.1">
    <property type="nucleotide sequence ID" value="NZ_JBHZOL010000066.1"/>
</dbReference>
<evidence type="ECO:0000313" key="4">
    <source>
        <dbReference type="EMBL" id="MFE4106571.1"/>
    </source>
</evidence>
<organism evidence="4 5">
    <name type="scientific">Almyronema epifaneia S1</name>
    <dbReference type="NCBI Taxonomy" id="2991925"/>
    <lineage>
        <taxon>Bacteria</taxon>
        <taxon>Bacillati</taxon>
        <taxon>Cyanobacteriota</taxon>
        <taxon>Cyanophyceae</taxon>
        <taxon>Nodosilineales</taxon>
        <taxon>Nodosilineaceae</taxon>
        <taxon>Almyronema</taxon>
        <taxon>Almyronema epifaneia</taxon>
    </lineage>
</organism>
<feature type="chain" id="PRO_5046166280" evidence="1">
    <location>
        <begin position="36"/>
        <end position="970"/>
    </location>
</feature>
<protein>
    <submittedName>
        <fullName evidence="4">Zinc-dependent metalloprotease</fullName>
    </submittedName>
</protein>
<dbReference type="Proteomes" id="UP001600165">
    <property type="component" value="Unassembled WGS sequence"/>
</dbReference>
<evidence type="ECO:0000313" key="5">
    <source>
        <dbReference type="Proteomes" id="UP001600165"/>
    </source>
</evidence>
<dbReference type="InterPro" id="IPR034032">
    <property type="entry name" value="Zn_MMP-like_bac"/>
</dbReference>
<keyword evidence="5" id="KW-1185">Reference proteome</keyword>
<name>A0ABW6IEJ8_9CYAN</name>
<evidence type="ECO:0000256" key="1">
    <source>
        <dbReference type="SAM" id="SignalP"/>
    </source>
</evidence>
<dbReference type="Gene3D" id="3.40.390.10">
    <property type="entry name" value="Collagenase (Catalytic Domain)"/>
    <property type="match status" value="1"/>
</dbReference>
<reference evidence="4 5" key="1">
    <citation type="submission" date="2024-10" db="EMBL/GenBank/DDBJ databases">
        <authorList>
            <person name="Ratan Roy A."/>
            <person name="Morales Sandoval P.H."/>
            <person name="De Los Santos Villalobos S."/>
            <person name="Chakraborty S."/>
            <person name="Mukherjee J."/>
        </authorList>
    </citation>
    <scope>NUCLEOTIDE SEQUENCE [LARGE SCALE GENOMIC DNA]</scope>
    <source>
        <strain evidence="4 5">S1</strain>
    </source>
</reference>
<dbReference type="GO" id="GO:0008237">
    <property type="term" value="F:metallopeptidase activity"/>
    <property type="evidence" value="ECO:0007669"/>
    <property type="project" value="UniProtKB-KW"/>
</dbReference>
<dbReference type="InterPro" id="IPR024079">
    <property type="entry name" value="MetalloPept_cat_dom_sf"/>
</dbReference>
<feature type="domain" description="DUF5117" evidence="3">
    <location>
        <begin position="146"/>
        <end position="337"/>
    </location>
</feature>
<evidence type="ECO:0000259" key="3">
    <source>
        <dbReference type="Pfam" id="PF17148"/>
    </source>
</evidence>
<sequence length="970" mass="109202">MIRAAWKSTAWMRLGWNSFRTSVQILLWLTATAVAAETTAIAASTPSLAAVSSGRGGLMLEQSAVAKEADSDSAASNNRPNGLQPFETTVRNLEKIEGLFTLYRNAEKGTLYLALSPQQLNHNYLLVATLDSGIGEAGLFSSWPLNDALIQFRRAPNNKLHLVVPNINFRHPPDQPGGQALLERSYSDSILAALNIISIEPETNVMLVDLGSLLLNNDPANILAALSWGLGGYSLNTSTSYVDQVQNFPSNLEIESVLGFSGGGDSFLFSGFASIPDARGFSLRVRYSWSDLPTNNGYQPRLADERVGYFVTAYQTPLDNRRQDPFVRYIQRWHLEKQDPTAQLSPPREPIVFWIENTVPEDYRAAIREGILMWNAAFEKIGFQNAIEVRQMPVDADWDPADIRYNTIRWSDSFQPWAEALGPVRVNPLTGEILDADIIIDANVIRHLTGSYRTLASNLDASEQFYGQLCGHRYQSYLAQWMLSQANHSLPQLLENPRQLAVVPEALQRQLRQRCVGLATAQQTAFGALALATLQLGSTDRLDLDTYIYQYLRALTAHEVGHTLGLRHNFRGSLMLSPAELHDPSITRSRGLVSSLMDYFPINLAPPGMPQGDYFPMRLGPYDEWAIEYGYKPIEAIHPQLEQQALRAIASRINQPELTYGTDEDAFTLLDPETNAFDLSNDPLQYAQWQMQNAQAVWQRLENGYLLPDESYSVLRDRFETVFNYYFNQALTVSNYVGGQRFNRQYPGDVDGRLPFEPIALEKQQAALETLQTYVFAADAFNFSPQLLNQLAPDRWYHWGSYGLVAPLDYPIYDRISLLQGIVLVDLLSANRLSRIQELELKANSAEVLTVSDLFASLQQGIWRELEADSVEIGLLRRGLQRHYLNILSGMVLRSYSQPTTFLELITVVETMSAPEDARVIARYQLRQLARQIDQVLRKQGRDLDVTTLAHLEDSRERIQQILNAQRVAQ</sequence>
<gene>
    <name evidence="4" type="ORF">ACFVKH_09805</name>
</gene>
<feature type="signal peptide" evidence="1">
    <location>
        <begin position="1"/>
        <end position="35"/>
    </location>
</feature>
<comment type="caution">
    <text evidence="4">The sequence shown here is derived from an EMBL/GenBank/DDBJ whole genome shotgun (WGS) entry which is preliminary data.</text>
</comment>
<dbReference type="CDD" id="cd04276">
    <property type="entry name" value="ZnMc_MMP_like_2"/>
    <property type="match status" value="1"/>
</dbReference>
<evidence type="ECO:0000259" key="2">
    <source>
        <dbReference type="Pfam" id="PF16313"/>
    </source>
</evidence>
<feature type="domain" description="EcxA zinc-binding" evidence="2">
    <location>
        <begin position="545"/>
        <end position="867"/>
    </location>
</feature>
<dbReference type="InterPro" id="IPR032534">
    <property type="entry name" value="EcxA_zinc-bd"/>
</dbReference>
<dbReference type="InterPro" id="IPR033413">
    <property type="entry name" value="DUF5117"/>
</dbReference>
<keyword evidence="4" id="KW-0645">Protease</keyword>
<keyword evidence="4" id="KW-0482">Metalloprotease</keyword>
<proteinExistence type="predicted"/>
<dbReference type="PANTHER" id="PTHR38478:SF1">
    <property type="entry name" value="ZINC DEPENDENT METALLOPROTEASE DOMAIN LIPOPROTEIN"/>
    <property type="match status" value="1"/>
</dbReference>
<dbReference type="Pfam" id="PF17148">
    <property type="entry name" value="DUF5117"/>
    <property type="match status" value="1"/>
</dbReference>
<keyword evidence="1" id="KW-0732">Signal</keyword>
<dbReference type="Pfam" id="PF16313">
    <property type="entry name" value="DUF4953"/>
    <property type="match status" value="1"/>
</dbReference>
<accession>A0ABW6IEJ8</accession>
<dbReference type="EMBL" id="JBHZOL010000066">
    <property type="protein sequence ID" value="MFE4106571.1"/>
    <property type="molecule type" value="Genomic_DNA"/>
</dbReference>
<keyword evidence="4" id="KW-0378">Hydrolase</keyword>